<proteinExistence type="predicted"/>
<feature type="compositionally biased region" description="Basic and acidic residues" evidence="1">
    <location>
        <begin position="145"/>
        <end position="158"/>
    </location>
</feature>
<gene>
    <name evidence="2" type="ORF">JOB18_017618</name>
</gene>
<dbReference type="Proteomes" id="UP000693946">
    <property type="component" value="Linkage Group LG6"/>
</dbReference>
<feature type="compositionally biased region" description="Basic and acidic residues" evidence="1">
    <location>
        <begin position="174"/>
        <end position="185"/>
    </location>
</feature>
<organism evidence="2 3">
    <name type="scientific">Solea senegalensis</name>
    <name type="common">Senegalese sole</name>
    <dbReference type="NCBI Taxonomy" id="28829"/>
    <lineage>
        <taxon>Eukaryota</taxon>
        <taxon>Metazoa</taxon>
        <taxon>Chordata</taxon>
        <taxon>Craniata</taxon>
        <taxon>Vertebrata</taxon>
        <taxon>Euteleostomi</taxon>
        <taxon>Actinopterygii</taxon>
        <taxon>Neopterygii</taxon>
        <taxon>Teleostei</taxon>
        <taxon>Neoteleostei</taxon>
        <taxon>Acanthomorphata</taxon>
        <taxon>Carangaria</taxon>
        <taxon>Pleuronectiformes</taxon>
        <taxon>Pleuronectoidei</taxon>
        <taxon>Soleidae</taxon>
        <taxon>Solea</taxon>
    </lineage>
</organism>
<keyword evidence="3" id="KW-1185">Reference proteome</keyword>
<reference evidence="2 3" key="1">
    <citation type="journal article" date="2021" name="Sci. Rep.">
        <title>Chromosome anchoring in Senegalese sole (Solea senegalensis) reveals sex-associated markers and genome rearrangements in flatfish.</title>
        <authorList>
            <person name="Guerrero-Cozar I."/>
            <person name="Gomez-Garrido J."/>
            <person name="Berbel C."/>
            <person name="Martinez-Blanch J.F."/>
            <person name="Alioto T."/>
            <person name="Claros M.G."/>
            <person name="Gagnaire P.A."/>
            <person name="Manchado M."/>
        </authorList>
    </citation>
    <scope>NUCLEOTIDE SEQUENCE [LARGE SCALE GENOMIC DNA]</scope>
    <source>
        <strain evidence="2">Sse05_10M</strain>
    </source>
</reference>
<feature type="region of interest" description="Disordered" evidence="1">
    <location>
        <begin position="123"/>
        <end position="228"/>
    </location>
</feature>
<feature type="region of interest" description="Disordered" evidence="1">
    <location>
        <begin position="1"/>
        <end position="20"/>
    </location>
</feature>
<feature type="compositionally biased region" description="Basic residues" evidence="1">
    <location>
        <begin position="131"/>
        <end position="144"/>
    </location>
</feature>
<dbReference type="EMBL" id="JAGKHQ010000018">
    <property type="protein sequence ID" value="KAG7485753.1"/>
    <property type="molecule type" value="Genomic_DNA"/>
</dbReference>
<feature type="compositionally biased region" description="Basic and acidic residues" evidence="1">
    <location>
        <begin position="200"/>
        <end position="213"/>
    </location>
</feature>
<evidence type="ECO:0000313" key="3">
    <source>
        <dbReference type="Proteomes" id="UP000693946"/>
    </source>
</evidence>
<evidence type="ECO:0000256" key="1">
    <source>
        <dbReference type="SAM" id="MobiDB-lite"/>
    </source>
</evidence>
<evidence type="ECO:0000313" key="2">
    <source>
        <dbReference type="EMBL" id="KAG7485753.1"/>
    </source>
</evidence>
<name>A0AAV6QB61_SOLSE</name>
<dbReference type="AlphaFoldDB" id="A0AAV6QB61"/>
<protein>
    <submittedName>
        <fullName evidence="2">Uncharacterized protein</fullName>
    </submittedName>
</protein>
<comment type="caution">
    <text evidence="2">The sequence shown here is derived from an EMBL/GenBank/DDBJ whole genome shotgun (WGS) entry which is preliminary data.</text>
</comment>
<accession>A0AAV6QB61</accession>
<sequence length="254" mass="28008">MLPEDDTQTPDALPPPVPQRGVMKSRVNVVNMPGNHRPALKVSHYTTVCVHIWTDAGALVVVAPCDMIDLDCHRAQLGVTARLRIKDYIVSRGMLPTEAAMIFANFLAAGGIGSRGLVTASQLGNGENKEKSRRRVPRRRRAHGFKKDRDKDRDREPQWRGGGDGGRGCQAEDGGSRSKIERDAATRCGRSPWQQRRPGKKEAITEHETKDDLQGYASNRPTDLHSPLTPWCEGWVPGCVLGLSESSDEVSRAR</sequence>